<feature type="signal peptide" evidence="1">
    <location>
        <begin position="1"/>
        <end position="19"/>
    </location>
</feature>
<keyword evidence="5" id="KW-1185">Reference proteome</keyword>
<dbReference type="RefSeq" id="WP_122952724.1">
    <property type="nucleotide sequence ID" value="NZ_BJOD01000036.1"/>
</dbReference>
<comment type="caution">
    <text evidence="3">The sequence shown here is derived from an EMBL/GenBank/DDBJ whole genome shotgun (WGS) entry which is preliminary data.</text>
</comment>
<gene>
    <name evidence="2" type="ORF">BAG01nite_32890</name>
    <name evidence="3" type="ORF">EB820_08280</name>
</gene>
<evidence type="ECO:0008006" key="6">
    <source>
        <dbReference type="Google" id="ProtNLM"/>
    </source>
</evidence>
<keyword evidence="1" id="KW-0732">Signal</keyword>
<dbReference type="Proteomes" id="UP000317180">
    <property type="component" value="Unassembled WGS sequence"/>
</dbReference>
<evidence type="ECO:0000313" key="5">
    <source>
        <dbReference type="Proteomes" id="UP000317180"/>
    </source>
</evidence>
<evidence type="ECO:0000313" key="2">
    <source>
        <dbReference type="EMBL" id="GED27187.1"/>
    </source>
</evidence>
<dbReference type="AlphaFoldDB" id="A0A3M8B0P2"/>
<evidence type="ECO:0000313" key="3">
    <source>
        <dbReference type="EMBL" id="RNB57041.1"/>
    </source>
</evidence>
<dbReference type="SUPFAM" id="SSF69304">
    <property type="entry name" value="Tricorn protease N-terminal domain"/>
    <property type="match status" value="1"/>
</dbReference>
<organism evidence="3 4">
    <name type="scientific">Brevibacillus agri</name>
    <dbReference type="NCBI Taxonomy" id="51101"/>
    <lineage>
        <taxon>Bacteria</taxon>
        <taxon>Bacillati</taxon>
        <taxon>Bacillota</taxon>
        <taxon>Bacilli</taxon>
        <taxon>Bacillales</taxon>
        <taxon>Paenibacillaceae</taxon>
        <taxon>Brevibacillus</taxon>
    </lineage>
</organism>
<dbReference type="GeneID" id="82811435"/>
<dbReference type="EMBL" id="RHHN01000026">
    <property type="protein sequence ID" value="RNB57041.1"/>
    <property type="molecule type" value="Genomic_DNA"/>
</dbReference>
<dbReference type="OrthoDB" id="2461683at2"/>
<feature type="chain" id="PRO_5039146296" description="DUF4309 domain-containing protein" evidence="1">
    <location>
        <begin position="20"/>
        <end position="423"/>
    </location>
</feature>
<accession>A0A3M8B0P2</accession>
<sequence length="423" mass="46849">MFAKYVFLLLTSFSLAATATAIGSAASVATGLQQTAPSQTATGQANAAQELAQVSLVHAFQGGQWQRDALGKFLGQVVKSFDDYVYYQAGIAVKWDENGRAFGVLAEPGFKGEIVPGITVQTSQKEILRKLGTPAFTEQEYGLIGYSYQDYYLFVTFAEQKAKAFSLYRRDRVPDTRALVDMAQHLQAYGEKLAEPAASGPFSIFAAWGQPDFTYHLHGIGTYAWEYPSRGIAYDGAPEEATLTIYSNFPAKDALPALAKLPYVSISPEDALFVAEKQRIEQEKANLLQAKSEGIFAPDRKTVAVIDSEVLYSSASIRFYDPNDKPVAQLFPGHYVNKAVWLDNNWIYYETMMGAGVYHVPTQKATVILSWDEQQAAPITMFDVNETHLDLAKKEIAFVSADSRTYTVQYQLAGERVFLAWKK</sequence>
<name>A0A3M8B0P2_9BACL</name>
<dbReference type="Proteomes" id="UP000276178">
    <property type="component" value="Unassembled WGS sequence"/>
</dbReference>
<protein>
    <recommendedName>
        <fullName evidence="6">DUF4309 domain-containing protein</fullName>
    </recommendedName>
</protein>
<evidence type="ECO:0000313" key="4">
    <source>
        <dbReference type="Proteomes" id="UP000276178"/>
    </source>
</evidence>
<dbReference type="EMBL" id="BJOD01000036">
    <property type="protein sequence ID" value="GED27187.1"/>
    <property type="molecule type" value="Genomic_DNA"/>
</dbReference>
<proteinExistence type="predicted"/>
<evidence type="ECO:0000256" key="1">
    <source>
        <dbReference type="SAM" id="SignalP"/>
    </source>
</evidence>
<reference evidence="2 5" key="2">
    <citation type="submission" date="2019-06" db="EMBL/GenBank/DDBJ databases">
        <title>Whole genome shotgun sequence of Brevibacillus agri NBRC 15538.</title>
        <authorList>
            <person name="Hosoyama A."/>
            <person name="Uohara A."/>
            <person name="Ohji S."/>
            <person name="Ichikawa N."/>
        </authorList>
    </citation>
    <scope>NUCLEOTIDE SEQUENCE [LARGE SCALE GENOMIC DNA]</scope>
    <source>
        <strain evidence="2 5">NBRC 15538</strain>
    </source>
</reference>
<reference evidence="3 4" key="1">
    <citation type="submission" date="2018-10" db="EMBL/GenBank/DDBJ databases">
        <title>Phylogenomics of Brevibacillus.</title>
        <authorList>
            <person name="Dunlap C."/>
        </authorList>
    </citation>
    <scope>NUCLEOTIDE SEQUENCE [LARGE SCALE GENOMIC DNA]</scope>
    <source>
        <strain evidence="3 4">NRRL NRS 1219</strain>
    </source>
</reference>